<dbReference type="PATRIC" id="fig|1286635.3.peg.1306"/>
<name>S0G4R4_9BACT</name>
<dbReference type="FunFam" id="3.40.50.1970:FF:000003">
    <property type="entry name" value="Alcohol dehydrogenase, iron-containing"/>
    <property type="match status" value="1"/>
</dbReference>
<dbReference type="GO" id="GO:0004022">
    <property type="term" value="F:alcohol dehydrogenase (NAD+) activity"/>
    <property type="evidence" value="ECO:0007669"/>
    <property type="project" value="UniProtKB-EC"/>
</dbReference>
<dbReference type="Proteomes" id="UP000014216">
    <property type="component" value="Unassembled WGS sequence"/>
</dbReference>
<evidence type="ECO:0000313" key="6">
    <source>
        <dbReference type="Proteomes" id="UP000014216"/>
    </source>
</evidence>
<dbReference type="EC" id="1.1.1.1" evidence="5"/>
<dbReference type="InterPro" id="IPR039697">
    <property type="entry name" value="Alcohol_dehydrogenase_Fe"/>
</dbReference>
<organism evidence="5 6">
    <name type="scientific">Desulfotignum phosphitoxidans DSM 13687</name>
    <dbReference type="NCBI Taxonomy" id="1286635"/>
    <lineage>
        <taxon>Bacteria</taxon>
        <taxon>Pseudomonadati</taxon>
        <taxon>Thermodesulfobacteriota</taxon>
        <taxon>Desulfobacteria</taxon>
        <taxon>Desulfobacterales</taxon>
        <taxon>Desulfobacteraceae</taxon>
        <taxon>Desulfotignum</taxon>
    </lineage>
</organism>
<dbReference type="InterPro" id="IPR056798">
    <property type="entry name" value="ADH_Fe_C"/>
</dbReference>
<dbReference type="GO" id="GO:0046872">
    <property type="term" value="F:metal ion binding"/>
    <property type="evidence" value="ECO:0007669"/>
    <property type="project" value="InterPro"/>
</dbReference>
<proteinExistence type="inferred from homology"/>
<comment type="caution">
    <text evidence="5">The sequence shown here is derived from an EMBL/GenBank/DDBJ whole genome shotgun (WGS) entry which is preliminary data.</text>
</comment>
<sequence>MTARFRPKITLAETKVDWHHPTHIRFGPGRIKELPEVCWQLGISAPLIVTDQRVSKLPFVKSIIRLNKEESIFTTVFSDIFSEPDFDTVKKGAEVLRQGRHDGIIAIGGGSALDAAKAICLAAAAGPSRIWEFTSGSPGHAVIYKTLIPIIAVPTTAGTGSEVDANAVIKDTISSRKISIFHPDLMPKVVIADPELTRGLIPFLTAATGMDALSHNIEALSSPVFHPVLDGVAMQGIFYIKEGLLPAFYSGRNIKARTYTMAASIMGAIAFDKGLGAGHAVSHAIGGMFKVHHGRVMGTLLPYVLILNRARIKDKMSRAARYLDLPGQDFTAFVNWVTDLKIAMGMPANLKELGIRKQHIPDIAQKALEDANIHTNPVKMDPKKMKELLAHALKG</sequence>
<keyword evidence="6" id="KW-1185">Reference proteome</keyword>
<keyword evidence="2 5" id="KW-0560">Oxidoreductase</keyword>
<dbReference type="CDD" id="cd14861">
    <property type="entry name" value="Fe-ADH-like"/>
    <property type="match status" value="1"/>
</dbReference>
<dbReference type="PANTHER" id="PTHR11496:SF102">
    <property type="entry name" value="ALCOHOL DEHYDROGENASE 4"/>
    <property type="match status" value="1"/>
</dbReference>
<gene>
    <name evidence="5" type="primary">adhB</name>
    <name evidence="5" type="ORF">Dpo_2c03350</name>
</gene>
<dbReference type="PANTHER" id="PTHR11496">
    <property type="entry name" value="ALCOHOL DEHYDROGENASE"/>
    <property type="match status" value="1"/>
</dbReference>
<dbReference type="InterPro" id="IPR001670">
    <property type="entry name" value="ADH_Fe/GldA"/>
</dbReference>
<dbReference type="OrthoDB" id="9778433at2"/>
<dbReference type="SUPFAM" id="SSF56796">
    <property type="entry name" value="Dehydroquinate synthase-like"/>
    <property type="match status" value="1"/>
</dbReference>
<evidence type="ECO:0000259" key="3">
    <source>
        <dbReference type="Pfam" id="PF00465"/>
    </source>
</evidence>
<comment type="similarity">
    <text evidence="1">Belongs to the iron-containing alcohol dehydrogenase family.</text>
</comment>
<feature type="domain" description="Alcohol dehydrogenase iron-type/glycerol dehydrogenase GldA" evidence="3">
    <location>
        <begin position="21"/>
        <end position="194"/>
    </location>
</feature>
<accession>S0G4R4</accession>
<reference evidence="5 6" key="1">
    <citation type="journal article" date="2013" name="Genome Announc.">
        <title>Draft Genome Sequence of Desulfotignum phosphitoxidans DSM 13687 Strain FiPS-3.</title>
        <authorList>
            <person name="Poehlein A."/>
            <person name="Daniel R."/>
            <person name="Simeonova D.D."/>
        </authorList>
    </citation>
    <scope>NUCLEOTIDE SEQUENCE [LARGE SCALE GENOMIC DNA]</scope>
    <source>
        <strain evidence="5 6">DSM 13687</strain>
    </source>
</reference>
<dbReference type="Pfam" id="PF00465">
    <property type="entry name" value="Fe-ADH"/>
    <property type="match status" value="1"/>
</dbReference>
<dbReference type="AlphaFoldDB" id="S0G4R4"/>
<dbReference type="Gene3D" id="1.20.1090.10">
    <property type="entry name" value="Dehydroquinate synthase-like - alpha domain"/>
    <property type="match status" value="1"/>
</dbReference>
<evidence type="ECO:0000256" key="2">
    <source>
        <dbReference type="ARBA" id="ARBA00023002"/>
    </source>
</evidence>
<dbReference type="Pfam" id="PF25137">
    <property type="entry name" value="ADH_Fe_C"/>
    <property type="match status" value="1"/>
</dbReference>
<evidence type="ECO:0000256" key="1">
    <source>
        <dbReference type="ARBA" id="ARBA00007358"/>
    </source>
</evidence>
<protein>
    <submittedName>
        <fullName evidence="5">Alcohol dehydrogenase AdhB</fullName>
        <ecNumber evidence="5">1.1.1.1</ecNumber>
    </submittedName>
</protein>
<dbReference type="RefSeq" id="WP_006964903.1">
    <property type="nucleotide sequence ID" value="NZ_APJX01000002.1"/>
</dbReference>
<dbReference type="Gene3D" id="3.40.50.1970">
    <property type="match status" value="1"/>
</dbReference>
<dbReference type="EMBL" id="APJX01000002">
    <property type="protein sequence ID" value="EMS80639.1"/>
    <property type="molecule type" value="Genomic_DNA"/>
</dbReference>
<evidence type="ECO:0000313" key="5">
    <source>
        <dbReference type="EMBL" id="EMS80639.1"/>
    </source>
</evidence>
<evidence type="ECO:0000259" key="4">
    <source>
        <dbReference type="Pfam" id="PF25137"/>
    </source>
</evidence>
<feature type="domain" description="Fe-containing alcohol dehydrogenase-like C-terminal" evidence="4">
    <location>
        <begin position="205"/>
        <end position="392"/>
    </location>
</feature>